<evidence type="ECO:0000313" key="1">
    <source>
        <dbReference type="EMBL" id="MBD2345646.1"/>
    </source>
</evidence>
<dbReference type="PANTHER" id="PTHR34685">
    <property type="entry name" value="RED CHLOROPHYLL CATABOLITE REDUCTASE, CHLOROPLASTIC"/>
    <property type="match status" value="1"/>
</dbReference>
<dbReference type="Gene3D" id="3.40.1500.20">
    <property type="match status" value="1"/>
</dbReference>
<sequence length="253" mass="29323">MIEQQFSGETTVIFEQLWNITKELRQKLDARFELQPDQSTKDLQSYSAQVGAAHGSLNTFSGAEIDWLVHSWLREPNSGFCNMHLTIWLDSHIRVPHLAFAFATVPHLFFYMDYIARSDLFTDLDYLDRYYAPANDRYLAFANDDRFQQYISKTLYIRQVQSQTSLCYTSPVTDETIAALSSVAHEMIDRWLGWVDEAEPVPESERTALAERDLIVRRAIAERDPDNKIAVRLFGEQMTDKLVRSLWGGDRIK</sequence>
<dbReference type="Proteomes" id="UP000607281">
    <property type="component" value="Unassembled WGS sequence"/>
</dbReference>
<accession>A0ABR8CR21</accession>
<dbReference type="RefSeq" id="WP_190408072.1">
    <property type="nucleotide sequence ID" value="NZ_JACJRF010000027.1"/>
</dbReference>
<organism evidence="1 2">
    <name type="scientific">Anabaena subtropica FACHB-260</name>
    <dbReference type="NCBI Taxonomy" id="2692884"/>
    <lineage>
        <taxon>Bacteria</taxon>
        <taxon>Bacillati</taxon>
        <taxon>Cyanobacteriota</taxon>
        <taxon>Cyanophyceae</taxon>
        <taxon>Nostocales</taxon>
        <taxon>Nostocaceae</taxon>
        <taxon>Anabaena</taxon>
    </lineage>
</organism>
<dbReference type="Pfam" id="PF06405">
    <property type="entry name" value="RCC_reductase"/>
    <property type="match status" value="1"/>
</dbReference>
<proteinExistence type="predicted"/>
<name>A0ABR8CR21_9NOST</name>
<protein>
    <submittedName>
        <fullName evidence="1">Red chlorophyll catabolite reductase</fullName>
    </submittedName>
</protein>
<reference evidence="1 2" key="1">
    <citation type="journal article" date="2020" name="ISME J.">
        <title>Comparative genomics reveals insights into cyanobacterial evolution and habitat adaptation.</title>
        <authorList>
            <person name="Chen M.Y."/>
            <person name="Teng W.K."/>
            <person name="Zhao L."/>
            <person name="Hu C.X."/>
            <person name="Zhou Y.K."/>
            <person name="Han B.P."/>
            <person name="Song L.R."/>
            <person name="Shu W.S."/>
        </authorList>
    </citation>
    <scope>NUCLEOTIDE SEQUENCE [LARGE SCALE GENOMIC DNA]</scope>
    <source>
        <strain evidence="1 2">FACHB-260</strain>
    </source>
</reference>
<keyword evidence="2" id="KW-1185">Reference proteome</keyword>
<gene>
    <name evidence="1" type="ORF">H6G18_16025</name>
</gene>
<evidence type="ECO:0000313" key="2">
    <source>
        <dbReference type="Proteomes" id="UP000607281"/>
    </source>
</evidence>
<dbReference type="PANTHER" id="PTHR34685:SF2">
    <property type="entry name" value="RED CHLOROPHYLL CATABOLITE REDUCTASE, CHLOROPLASTIC"/>
    <property type="match status" value="1"/>
</dbReference>
<dbReference type="EMBL" id="JACJRF010000027">
    <property type="protein sequence ID" value="MBD2345646.1"/>
    <property type="molecule type" value="Genomic_DNA"/>
</dbReference>
<dbReference type="InterPro" id="IPR009439">
    <property type="entry name" value="RCC_reductase"/>
</dbReference>
<comment type="caution">
    <text evidence="1">The sequence shown here is derived from an EMBL/GenBank/DDBJ whole genome shotgun (WGS) entry which is preliminary data.</text>
</comment>